<dbReference type="Proteomes" id="UP001460202">
    <property type="component" value="Unassembled WGS sequence"/>
</dbReference>
<accession>A0ABV1GTG6</accession>
<dbReference type="RefSeq" id="WP_349093659.1">
    <property type="nucleotide sequence ID" value="NZ_JBBMFL010000002.1"/>
</dbReference>
<evidence type="ECO:0000313" key="2">
    <source>
        <dbReference type="Proteomes" id="UP001460202"/>
    </source>
</evidence>
<protein>
    <submittedName>
        <fullName evidence="1">WG repeat-containing protein</fullName>
    </submittedName>
</protein>
<dbReference type="SUPFAM" id="SSF56112">
    <property type="entry name" value="Protein kinase-like (PK-like)"/>
    <property type="match status" value="1"/>
</dbReference>
<dbReference type="EMBL" id="JBBMFL010000002">
    <property type="protein sequence ID" value="MEQ2543682.1"/>
    <property type="molecule type" value="Genomic_DNA"/>
</dbReference>
<comment type="caution">
    <text evidence="1">The sequence shown here is derived from an EMBL/GenBank/DDBJ whole genome shotgun (WGS) entry which is preliminary data.</text>
</comment>
<dbReference type="InterPro" id="IPR032774">
    <property type="entry name" value="WG_beta_rep"/>
</dbReference>
<evidence type="ECO:0000313" key="1">
    <source>
        <dbReference type="EMBL" id="MEQ2543682.1"/>
    </source>
</evidence>
<sequence length="392" mass="43642">MFTLRQYLLTLTDSHGLTRTLGEVELCRDRQGRPLYSIGNSAVVFRIRRDGRIRSLRCYLRRMRHLREIYGDGVLEKELYLYTSSETGVWVDAILGDWIDGATLHEAVAEAALARDTAKLRSLAESFDALAAGMVADDRAHGDLKPANIIVGRDRQLHPIDFDAAFLPAFAGETSPELDTAAYQHPARTAADFNERLDDYPAALISTALHALAEEPTLWERYGTADGLLFSPGKIPGDPAYREVLGLFERRGKAVQYRVAQLLCSPTLQLFGLAELLGEAVRQASIENPSSDDETPELFVKNGRWGYRTPQRTVVPPLYDSGFDFTEGLAAVLLGSTWHYIDTAGRTRLSFPGCEAVKPFRNGRAQVVRSGRRIEIDRAGREFPVPENEFAV</sequence>
<reference evidence="1 2" key="1">
    <citation type="submission" date="2024-03" db="EMBL/GenBank/DDBJ databases">
        <title>Human intestinal bacterial collection.</title>
        <authorList>
            <person name="Pauvert C."/>
            <person name="Hitch T.C.A."/>
            <person name="Clavel T."/>
        </authorList>
    </citation>
    <scope>NUCLEOTIDE SEQUENCE [LARGE SCALE GENOMIC DNA]</scope>
    <source>
        <strain evidence="1 2">CLA-KB-H122</strain>
    </source>
</reference>
<keyword evidence="2" id="KW-1185">Reference proteome</keyword>
<proteinExistence type="predicted"/>
<dbReference type="Pfam" id="PF14903">
    <property type="entry name" value="WG_beta_rep"/>
    <property type="match status" value="1"/>
</dbReference>
<dbReference type="InterPro" id="IPR011009">
    <property type="entry name" value="Kinase-like_dom_sf"/>
</dbReference>
<organism evidence="1 2">
    <name type="scientific">Alistipes intestinihominis</name>
    <dbReference type="NCBI Taxonomy" id="3133172"/>
    <lineage>
        <taxon>Bacteria</taxon>
        <taxon>Pseudomonadati</taxon>
        <taxon>Bacteroidota</taxon>
        <taxon>Bacteroidia</taxon>
        <taxon>Bacteroidales</taxon>
        <taxon>Rikenellaceae</taxon>
        <taxon>Alistipes</taxon>
    </lineage>
</organism>
<gene>
    <name evidence="1" type="ORF">WMO46_01800</name>
</gene>
<name>A0ABV1GTG6_9BACT</name>